<comment type="caution">
    <text evidence="2">The sequence shown here is derived from an EMBL/GenBank/DDBJ whole genome shotgun (WGS) entry which is preliminary data.</text>
</comment>
<evidence type="ECO:0000313" key="2">
    <source>
        <dbReference type="EMBL" id="NEN80169.1"/>
    </source>
</evidence>
<dbReference type="Gene3D" id="2.130.10.10">
    <property type="entry name" value="YVTN repeat-like/Quinoprotein amine dehydrogenase"/>
    <property type="match status" value="1"/>
</dbReference>
<gene>
    <name evidence="2" type="ORF">G3T38_18060</name>
</gene>
<evidence type="ECO:0000256" key="1">
    <source>
        <dbReference type="SAM" id="Phobius"/>
    </source>
</evidence>
<proteinExistence type="predicted"/>
<accession>A0A6P0HN98</accession>
<feature type="transmembrane region" description="Helical" evidence="1">
    <location>
        <begin position="39"/>
        <end position="60"/>
    </location>
</feature>
<dbReference type="EMBL" id="JAAGXA010000015">
    <property type="protein sequence ID" value="NEN80169.1"/>
    <property type="molecule type" value="Genomic_DNA"/>
</dbReference>
<dbReference type="Proteomes" id="UP000468687">
    <property type="component" value="Unassembled WGS sequence"/>
</dbReference>
<dbReference type="InterPro" id="IPR015943">
    <property type="entry name" value="WD40/YVTN_repeat-like_dom_sf"/>
</dbReference>
<keyword evidence="3" id="KW-1185">Reference proteome</keyword>
<dbReference type="SUPFAM" id="SSF50969">
    <property type="entry name" value="YVTN repeat-like/Quinoprotein amine dehydrogenase"/>
    <property type="match status" value="1"/>
</dbReference>
<keyword evidence="1" id="KW-1133">Transmembrane helix</keyword>
<dbReference type="AlphaFoldDB" id="A0A6P0HN98"/>
<name>A0A6P0HN98_9ACTN</name>
<evidence type="ECO:0008006" key="4">
    <source>
        <dbReference type="Google" id="ProtNLM"/>
    </source>
</evidence>
<sequence>MPDQLTDLLHADADAVRVPAPDPAAVLARGRALRRRRRAGTALVAAAAVLAVGAGGVLVGDLLRTPAPAPPVAVADTAAAEAYAANGAWAIGDEVTIGGDETVTLDDTVYYLAQTSAGAVALLPGDGDGDARRLVLVRPDGTTADLGARVEAIELGAEVDAPYVTWLVPGDGTAEVHVWDVEADREVGGGDVPAPGLTGEYSVAPDLVGDALVVDDYAGSVRWLRWRTGEVLPTGQVPEKAAGVRRLSQEASADGMGDWIVVDVATGEVVRRVERGWESFASLSPDGTTLYLARTLEAGETAAVLDVGTGVEAPLDDVSFNATWTPDGSVLGAVAEGFSVCRADGCTLWRVDLDPTDRNWLLPDVANVG</sequence>
<organism evidence="2 3">
    <name type="scientific">Nocardioides zeae</name>
    <dbReference type="NCBI Taxonomy" id="1457234"/>
    <lineage>
        <taxon>Bacteria</taxon>
        <taxon>Bacillati</taxon>
        <taxon>Actinomycetota</taxon>
        <taxon>Actinomycetes</taxon>
        <taxon>Propionibacteriales</taxon>
        <taxon>Nocardioidaceae</taxon>
        <taxon>Nocardioides</taxon>
    </lineage>
</organism>
<keyword evidence="1" id="KW-0812">Transmembrane</keyword>
<dbReference type="InterPro" id="IPR011044">
    <property type="entry name" value="Quino_amine_DH_bsu"/>
</dbReference>
<evidence type="ECO:0000313" key="3">
    <source>
        <dbReference type="Proteomes" id="UP000468687"/>
    </source>
</evidence>
<dbReference type="RefSeq" id="WP_163773859.1">
    <property type="nucleotide sequence ID" value="NZ_JAAGXA010000015.1"/>
</dbReference>
<protein>
    <recommendedName>
        <fullName evidence="4">WD40 repeat domain-containing protein</fullName>
    </recommendedName>
</protein>
<keyword evidence="1" id="KW-0472">Membrane</keyword>
<reference evidence="2 3" key="1">
    <citation type="journal article" date="2014" name="Int. J. Syst. Evol. Microbiol.">
        <title>Nocardioides zeae sp. nov., isolated from the stem of Zea mays.</title>
        <authorList>
            <person name="Glaeser S.P."/>
            <person name="McInroy J.A."/>
            <person name="Busse H.J."/>
            <person name="Kampfer P."/>
        </authorList>
    </citation>
    <scope>NUCLEOTIDE SEQUENCE [LARGE SCALE GENOMIC DNA]</scope>
    <source>
        <strain evidence="2 3">JCM 30728</strain>
    </source>
</reference>